<comment type="catalytic activity">
    <reaction evidence="3">
        <text>dTTP + H2O = dTMP + diphosphate + H(+)</text>
        <dbReference type="Rhea" id="RHEA:28534"/>
        <dbReference type="ChEBI" id="CHEBI:15377"/>
        <dbReference type="ChEBI" id="CHEBI:15378"/>
        <dbReference type="ChEBI" id="CHEBI:33019"/>
        <dbReference type="ChEBI" id="CHEBI:37568"/>
        <dbReference type="ChEBI" id="CHEBI:63528"/>
        <dbReference type="EC" id="3.6.1.9"/>
    </reaction>
</comment>
<dbReference type="NCBIfam" id="TIGR00172">
    <property type="entry name" value="maf"/>
    <property type="match status" value="1"/>
</dbReference>
<feature type="site" description="Important for substrate specificity" evidence="3">
    <location>
        <position position="70"/>
    </location>
</feature>
<comment type="caution">
    <text evidence="4">The sequence shown here is derived from an EMBL/GenBank/DDBJ whole genome shotgun (WGS) entry which is preliminary data.</text>
</comment>
<keyword evidence="2 3" id="KW-0378">Hydrolase</keyword>
<comment type="subcellular location">
    <subcellularLocation>
        <location evidence="3">Cytoplasm</location>
    </subcellularLocation>
</comment>
<comment type="similarity">
    <text evidence="3">Belongs to the Maf family. YhdE subfamily.</text>
</comment>
<feature type="site" description="Important for substrate specificity" evidence="3">
    <location>
        <position position="152"/>
    </location>
</feature>
<feature type="active site" description="Proton acceptor" evidence="3">
    <location>
        <position position="69"/>
    </location>
</feature>
<proteinExistence type="inferred from homology"/>
<evidence type="ECO:0000313" key="4">
    <source>
        <dbReference type="EMBL" id="MBN3547455.1"/>
    </source>
</evidence>
<keyword evidence="3" id="KW-0963">Cytoplasm</keyword>
<evidence type="ECO:0000313" key="5">
    <source>
        <dbReference type="Proteomes" id="UP001319060"/>
    </source>
</evidence>
<dbReference type="Gene3D" id="3.90.950.10">
    <property type="match status" value="1"/>
</dbReference>
<evidence type="ECO:0000256" key="3">
    <source>
        <dbReference type="HAMAP-Rule" id="MF_00528"/>
    </source>
</evidence>
<dbReference type="InterPro" id="IPR003697">
    <property type="entry name" value="Maf-like"/>
</dbReference>
<organism evidence="4 5">
    <name type="scientific">Fictibacillus barbaricus</name>
    <dbReference type="NCBI Taxonomy" id="182136"/>
    <lineage>
        <taxon>Bacteria</taxon>
        <taxon>Bacillati</taxon>
        <taxon>Bacillota</taxon>
        <taxon>Bacilli</taxon>
        <taxon>Bacillales</taxon>
        <taxon>Fictibacillaceae</taxon>
        <taxon>Fictibacillus</taxon>
    </lineage>
</organism>
<evidence type="ECO:0000256" key="1">
    <source>
        <dbReference type="ARBA" id="ARBA00001968"/>
    </source>
</evidence>
<comment type="catalytic activity">
    <reaction evidence="3">
        <text>UTP + H2O = UMP + diphosphate + H(+)</text>
        <dbReference type="Rhea" id="RHEA:29395"/>
        <dbReference type="ChEBI" id="CHEBI:15377"/>
        <dbReference type="ChEBI" id="CHEBI:15378"/>
        <dbReference type="ChEBI" id="CHEBI:33019"/>
        <dbReference type="ChEBI" id="CHEBI:46398"/>
        <dbReference type="ChEBI" id="CHEBI:57865"/>
        <dbReference type="EC" id="3.6.1.9"/>
    </reaction>
</comment>
<keyword evidence="5" id="KW-1185">Reference proteome</keyword>
<dbReference type="Pfam" id="PF02545">
    <property type="entry name" value="Maf"/>
    <property type="match status" value="1"/>
</dbReference>
<reference evidence="4 5" key="1">
    <citation type="submission" date="2021-01" db="EMBL/GenBank/DDBJ databases">
        <title>Genome Sequencing of Type Strains.</title>
        <authorList>
            <person name="Lemaire J.F."/>
            <person name="Inderbitzin P."/>
            <person name="Collins S.B."/>
            <person name="Wespe N."/>
            <person name="Knight-Connoni V."/>
        </authorList>
    </citation>
    <scope>NUCLEOTIDE SEQUENCE [LARGE SCALE GENOMIC DNA]</scope>
    <source>
        <strain evidence="4 5">DSM 14730</strain>
    </source>
</reference>
<comment type="function">
    <text evidence="3">Nucleoside triphosphate pyrophosphatase that hydrolyzes dTTP and UTP. May have a dual role in cell division arrest and in preventing the incorporation of modified nucleotides into cellular nucleic acids.</text>
</comment>
<dbReference type="PANTHER" id="PTHR43213">
    <property type="entry name" value="BIFUNCTIONAL DTTP/UTP PYROPHOSPHATASE/METHYLTRANSFERASE PROTEIN-RELATED"/>
    <property type="match status" value="1"/>
</dbReference>
<dbReference type="RefSeq" id="WP_188402276.1">
    <property type="nucleotide sequence ID" value="NZ_BMCE01000001.1"/>
</dbReference>
<keyword evidence="3" id="KW-0546">Nucleotide metabolism</keyword>
<dbReference type="EC" id="3.6.1.9" evidence="3"/>
<dbReference type="EMBL" id="JAFHKS010000044">
    <property type="protein sequence ID" value="MBN3547455.1"/>
    <property type="molecule type" value="Genomic_DNA"/>
</dbReference>
<dbReference type="CDD" id="cd00555">
    <property type="entry name" value="Maf"/>
    <property type="match status" value="1"/>
</dbReference>
<comment type="caution">
    <text evidence="3">Lacks conserved residue(s) required for the propagation of feature annotation.</text>
</comment>
<dbReference type="PIRSF" id="PIRSF006305">
    <property type="entry name" value="Maf"/>
    <property type="match status" value="1"/>
</dbReference>
<sequence>MKRLILASASPRRYELLSLTLLPFETYPSTLEEKMDLTLTPSQLVESLAEQKAADVFTQKPNHVVLGADTIVSYKNKRLGKPKNAVEAAEMLRMLSGQTHEVYTGVCIIDQAKKVVFSVKTSVTFYTLDEKTISWYISTGEPFDKAGSYGIQGSGSLLVEKIQGDYFNVVGLPISKVVRSLEDFGYLFTESVTQTEK</sequence>
<comment type="cofactor">
    <cofactor evidence="1 3">
        <name>a divalent metal cation</name>
        <dbReference type="ChEBI" id="CHEBI:60240"/>
    </cofactor>
</comment>
<dbReference type="PANTHER" id="PTHR43213:SF5">
    <property type="entry name" value="BIFUNCTIONAL DTTP_UTP PYROPHOSPHATASE_METHYLTRANSFERASE PROTEIN-RELATED"/>
    <property type="match status" value="1"/>
</dbReference>
<evidence type="ECO:0000256" key="2">
    <source>
        <dbReference type="ARBA" id="ARBA00022801"/>
    </source>
</evidence>
<protein>
    <recommendedName>
        <fullName evidence="3">dTTP/UTP pyrophosphatase</fullName>
        <shortName evidence="3">dTTPase/UTPase</shortName>
        <ecNumber evidence="3">3.6.1.9</ecNumber>
    </recommendedName>
    <alternativeName>
        <fullName evidence="3">Nucleoside triphosphate pyrophosphatase</fullName>
    </alternativeName>
    <alternativeName>
        <fullName evidence="3">Nucleotide pyrophosphatase</fullName>
        <shortName evidence="3">Nucleotide PPase</shortName>
    </alternativeName>
</protein>
<dbReference type="InterPro" id="IPR029001">
    <property type="entry name" value="ITPase-like_fam"/>
</dbReference>
<accession>A0ABS2ZHP3</accession>
<feature type="site" description="Important for substrate specificity" evidence="3">
    <location>
        <position position="12"/>
    </location>
</feature>
<dbReference type="Proteomes" id="UP001319060">
    <property type="component" value="Unassembled WGS sequence"/>
</dbReference>
<dbReference type="SUPFAM" id="SSF52972">
    <property type="entry name" value="ITPase-like"/>
    <property type="match status" value="1"/>
</dbReference>
<dbReference type="HAMAP" id="MF_00528">
    <property type="entry name" value="Maf"/>
    <property type="match status" value="1"/>
</dbReference>
<gene>
    <name evidence="4" type="primary">maf</name>
    <name evidence="4" type="ORF">JYA64_19260</name>
</gene>
<name>A0ABS2ZHP3_9BACL</name>